<accession>A0A448WQK4</accession>
<evidence type="ECO:0000313" key="4">
    <source>
        <dbReference type="Proteomes" id="UP000784294"/>
    </source>
</evidence>
<feature type="compositionally biased region" description="Basic and acidic residues" evidence="1">
    <location>
        <begin position="177"/>
        <end position="194"/>
    </location>
</feature>
<dbReference type="Pfam" id="PF09772">
    <property type="entry name" value="Tmem26"/>
    <property type="match status" value="1"/>
</dbReference>
<evidence type="ECO:0000313" key="3">
    <source>
        <dbReference type="EMBL" id="VEL17672.1"/>
    </source>
</evidence>
<feature type="chain" id="PRO_5019309590" evidence="2">
    <location>
        <begin position="18"/>
        <end position="194"/>
    </location>
</feature>
<evidence type="ECO:0000256" key="2">
    <source>
        <dbReference type="SAM" id="SignalP"/>
    </source>
</evidence>
<dbReference type="OrthoDB" id="10042902at2759"/>
<name>A0A448WQK4_9PLAT</name>
<dbReference type="InterPro" id="IPR019169">
    <property type="entry name" value="Transmembrane_26"/>
</dbReference>
<dbReference type="PANTHER" id="PTHR22168">
    <property type="entry name" value="TMEM26 PROTEIN"/>
    <property type="match status" value="1"/>
</dbReference>
<feature type="signal peptide" evidence="2">
    <location>
        <begin position="1"/>
        <end position="17"/>
    </location>
</feature>
<gene>
    <name evidence="3" type="ORF">PXEA_LOCUS11112</name>
</gene>
<evidence type="ECO:0000256" key="1">
    <source>
        <dbReference type="SAM" id="MobiDB-lite"/>
    </source>
</evidence>
<sequence length="194" mass="21568">MLLLIVIMGRWLLPRDGISRDQLSQLLLINIGTAADILEIFEAFNEEEVRQNQLLRILILTLWQASLLQFCFNKTATRTPRRHRRSQASPPELAAALLTQTRSSLGQSPSSASVAATVSLDLSRSHSGVDFREAKKQVTIRPPSPRSQPRARDRRCCAGRCGSRVLSASSSSSSDLVRLEDGRPRHGARRESAR</sequence>
<dbReference type="EMBL" id="CAAALY010033696">
    <property type="protein sequence ID" value="VEL17672.1"/>
    <property type="molecule type" value="Genomic_DNA"/>
</dbReference>
<dbReference type="AlphaFoldDB" id="A0A448WQK4"/>
<feature type="compositionally biased region" description="Low complexity" evidence="1">
    <location>
        <begin position="160"/>
        <end position="174"/>
    </location>
</feature>
<feature type="region of interest" description="Disordered" evidence="1">
    <location>
        <begin position="131"/>
        <end position="194"/>
    </location>
</feature>
<organism evidence="3 4">
    <name type="scientific">Protopolystoma xenopodis</name>
    <dbReference type="NCBI Taxonomy" id="117903"/>
    <lineage>
        <taxon>Eukaryota</taxon>
        <taxon>Metazoa</taxon>
        <taxon>Spiralia</taxon>
        <taxon>Lophotrochozoa</taxon>
        <taxon>Platyhelminthes</taxon>
        <taxon>Monogenea</taxon>
        <taxon>Polyopisthocotylea</taxon>
        <taxon>Polystomatidea</taxon>
        <taxon>Polystomatidae</taxon>
        <taxon>Protopolystoma</taxon>
    </lineage>
</organism>
<proteinExistence type="predicted"/>
<feature type="non-terminal residue" evidence="3">
    <location>
        <position position="194"/>
    </location>
</feature>
<dbReference type="PANTHER" id="PTHR22168:SF3">
    <property type="entry name" value="TRANSMEMBRANE PROTEIN 26"/>
    <property type="match status" value="1"/>
</dbReference>
<comment type="caution">
    <text evidence="3">The sequence shown here is derived from an EMBL/GenBank/DDBJ whole genome shotgun (WGS) entry which is preliminary data.</text>
</comment>
<protein>
    <submittedName>
        <fullName evidence="3">Uncharacterized protein</fullName>
    </submittedName>
</protein>
<reference evidence="3" key="1">
    <citation type="submission" date="2018-11" db="EMBL/GenBank/DDBJ databases">
        <authorList>
            <consortium name="Pathogen Informatics"/>
        </authorList>
    </citation>
    <scope>NUCLEOTIDE SEQUENCE</scope>
</reference>
<keyword evidence="4" id="KW-1185">Reference proteome</keyword>
<dbReference type="Proteomes" id="UP000784294">
    <property type="component" value="Unassembled WGS sequence"/>
</dbReference>
<keyword evidence="2" id="KW-0732">Signal</keyword>